<dbReference type="AlphaFoldDB" id="A0AAD3M2X2"/>
<gene>
    <name evidence="1" type="ORF">AKAME5_002704300</name>
</gene>
<proteinExistence type="predicted"/>
<evidence type="ECO:0000313" key="1">
    <source>
        <dbReference type="EMBL" id="GLD46633.1"/>
    </source>
</evidence>
<dbReference type="EMBL" id="BRZM01003236">
    <property type="protein sequence ID" value="GLD46633.1"/>
    <property type="molecule type" value="Genomic_DNA"/>
</dbReference>
<keyword evidence="2" id="KW-1185">Reference proteome</keyword>
<evidence type="ECO:0000313" key="2">
    <source>
        <dbReference type="Proteomes" id="UP001279410"/>
    </source>
</evidence>
<protein>
    <submittedName>
        <fullName evidence="1">Dystroglycan-like protein</fullName>
    </submittedName>
</protein>
<dbReference type="Proteomes" id="UP001279410">
    <property type="component" value="Unassembled WGS sequence"/>
</dbReference>
<comment type="caution">
    <text evidence="1">The sequence shown here is derived from an EMBL/GenBank/DDBJ whole genome shotgun (WGS) entry which is preliminary data.</text>
</comment>
<accession>A0AAD3M2X2</accession>
<name>A0AAD3M2X2_LATJO</name>
<reference evidence="1" key="1">
    <citation type="submission" date="2022-08" db="EMBL/GenBank/DDBJ databases">
        <title>Genome sequencing of akame (Lates japonicus).</title>
        <authorList>
            <person name="Hashiguchi Y."/>
            <person name="Takahashi H."/>
        </authorList>
    </citation>
    <scope>NUCLEOTIDE SEQUENCE</scope>
    <source>
        <strain evidence="1">Kochi</strain>
    </source>
</reference>
<organism evidence="1 2">
    <name type="scientific">Lates japonicus</name>
    <name type="common">Japanese lates</name>
    <dbReference type="NCBI Taxonomy" id="270547"/>
    <lineage>
        <taxon>Eukaryota</taxon>
        <taxon>Metazoa</taxon>
        <taxon>Chordata</taxon>
        <taxon>Craniata</taxon>
        <taxon>Vertebrata</taxon>
        <taxon>Euteleostomi</taxon>
        <taxon>Actinopterygii</taxon>
        <taxon>Neopterygii</taxon>
        <taxon>Teleostei</taxon>
        <taxon>Neoteleostei</taxon>
        <taxon>Acanthomorphata</taxon>
        <taxon>Carangaria</taxon>
        <taxon>Carangaria incertae sedis</taxon>
        <taxon>Centropomidae</taxon>
        <taxon>Lates</taxon>
    </lineage>
</organism>
<sequence>MHDKLSWGSLGASRGLDVRLPRTRALLLGLFAVIGWLHLKRKEVEIDVLGEMVLMEAAGQSEGVGGRSELEASMHSSLLRDFQEVTEGIREMEAVAVETGETAATQQNAATPTAFPDSSAVVGRIFQMKVPNKMEDVYLGDIVKVSSFLPPLFLDYRPNTYNDFRRVCLLPPPSLMSVLPPLLLCPPLQISTLSPASALLPLLLRCESPLSSPAHSPFAERSGGPSVNAPPFIHSRRVERRILSWVGRTSTSEEEAVLKRS</sequence>